<organism evidence="1 2">
    <name type="scientific">Didymodactylos carnosus</name>
    <dbReference type="NCBI Taxonomy" id="1234261"/>
    <lineage>
        <taxon>Eukaryota</taxon>
        <taxon>Metazoa</taxon>
        <taxon>Spiralia</taxon>
        <taxon>Gnathifera</taxon>
        <taxon>Rotifera</taxon>
        <taxon>Eurotatoria</taxon>
        <taxon>Bdelloidea</taxon>
        <taxon>Philodinida</taxon>
        <taxon>Philodinidae</taxon>
        <taxon>Didymodactylos</taxon>
    </lineage>
</organism>
<comment type="caution">
    <text evidence="1">The sequence shown here is derived from an EMBL/GenBank/DDBJ whole genome shotgun (WGS) entry which is preliminary data.</text>
</comment>
<dbReference type="EMBL" id="CAJOBA010096131">
    <property type="protein sequence ID" value="CAF4503820.1"/>
    <property type="molecule type" value="Genomic_DNA"/>
</dbReference>
<evidence type="ECO:0000313" key="1">
    <source>
        <dbReference type="EMBL" id="CAF4503820.1"/>
    </source>
</evidence>
<proteinExistence type="predicted"/>
<name>A0A8S2XPW7_9BILA</name>
<reference evidence="1" key="1">
    <citation type="submission" date="2021-02" db="EMBL/GenBank/DDBJ databases">
        <authorList>
            <person name="Nowell W R."/>
        </authorList>
    </citation>
    <scope>NUCLEOTIDE SEQUENCE</scope>
</reference>
<accession>A0A8S2XPW7</accession>
<gene>
    <name evidence="1" type="ORF">TMI583_LOCUS48071</name>
</gene>
<evidence type="ECO:0000313" key="2">
    <source>
        <dbReference type="Proteomes" id="UP000682733"/>
    </source>
</evidence>
<dbReference type="Proteomes" id="UP000682733">
    <property type="component" value="Unassembled WGS sequence"/>
</dbReference>
<protein>
    <submittedName>
        <fullName evidence="1">Uncharacterized protein</fullName>
    </submittedName>
</protein>
<dbReference type="AlphaFoldDB" id="A0A8S2XPW7"/>
<feature type="non-terminal residue" evidence="1">
    <location>
        <position position="1"/>
    </location>
</feature>
<sequence>DETVLSVAWLNSGLSTKEVKNRLQQELELPIQFFNDDNVCSDYIYSHHNRDIFLIVSGDNLRNFISVVYTLSQLRSIYICCSDDNLQFLKSWSESCNKVQGVFSTEDRLLFKLAIDISLYWTEKGDNHYQTGNTQLADNNYQSSQNLYVKMIKYLNT</sequence>